<organism evidence="8 9">
    <name type="scientific">Pristionchus fissidentatus</name>
    <dbReference type="NCBI Taxonomy" id="1538716"/>
    <lineage>
        <taxon>Eukaryota</taxon>
        <taxon>Metazoa</taxon>
        <taxon>Ecdysozoa</taxon>
        <taxon>Nematoda</taxon>
        <taxon>Chromadorea</taxon>
        <taxon>Rhabditida</taxon>
        <taxon>Rhabditina</taxon>
        <taxon>Diplogasteromorpha</taxon>
        <taxon>Diplogasteroidea</taxon>
        <taxon>Neodiplogasteridae</taxon>
        <taxon>Pristionchus</taxon>
    </lineage>
</organism>
<dbReference type="Pfam" id="PF00096">
    <property type="entry name" value="zf-C2H2"/>
    <property type="match status" value="3"/>
</dbReference>
<evidence type="ECO:0000256" key="2">
    <source>
        <dbReference type="ARBA" id="ARBA00022737"/>
    </source>
</evidence>
<accession>A0AAV5VE19</accession>
<dbReference type="Proteomes" id="UP001432322">
    <property type="component" value="Unassembled WGS sequence"/>
</dbReference>
<evidence type="ECO:0000256" key="6">
    <source>
        <dbReference type="SAM" id="MobiDB-lite"/>
    </source>
</evidence>
<comment type="caution">
    <text evidence="8">The sequence shown here is derived from an EMBL/GenBank/DDBJ whole genome shotgun (WGS) entry which is preliminary data.</text>
</comment>
<keyword evidence="9" id="KW-1185">Reference proteome</keyword>
<dbReference type="SUPFAM" id="SSF57667">
    <property type="entry name" value="beta-beta-alpha zinc fingers"/>
    <property type="match status" value="1"/>
</dbReference>
<evidence type="ECO:0000256" key="3">
    <source>
        <dbReference type="ARBA" id="ARBA00022771"/>
    </source>
</evidence>
<feature type="domain" description="C2H2-type" evidence="7">
    <location>
        <begin position="125"/>
        <end position="148"/>
    </location>
</feature>
<keyword evidence="3 5" id="KW-0863">Zinc-finger</keyword>
<dbReference type="GO" id="GO:0008270">
    <property type="term" value="F:zinc ion binding"/>
    <property type="evidence" value="ECO:0007669"/>
    <property type="project" value="UniProtKB-KW"/>
</dbReference>
<dbReference type="SMART" id="SM00355">
    <property type="entry name" value="ZnF_C2H2"/>
    <property type="match status" value="5"/>
</dbReference>
<dbReference type="InterPro" id="IPR036236">
    <property type="entry name" value="Znf_C2H2_sf"/>
</dbReference>
<dbReference type="AlphaFoldDB" id="A0AAV5VE19"/>
<dbReference type="InterPro" id="IPR013087">
    <property type="entry name" value="Znf_C2H2_type"/>
</dbReference>
<dbReference type="PANTHER" id="PTHR24379">
    <property type="entry name" value="KRAB AND ZINC FINGER DOMAIN-CONTAINING"/>
    <property type="match status" value="1"/>
</dbReference>
<feature type="non-terminal residue" evidence="8">
    <location>
        <position position="173"/>
    </location>
</feature>
<dbReference type="EMBL" id="BTSY01000003">
    <property type="protein sequence ID" value="GMT17523.1"/>
    <property type="molecule type" value="Genomic_DNA"/>
</dbReference>
<evidence type="ECO:0000256" key="1">
    <source>
        <dbReference type="ARBA" id="ARBA00022723"/>
    </source>
</evidence>
<evidence type="ECO:0000256" key="4">
    <source>
        <dbReference type="ARBA" id="ARBA00022833"/>
    </source>
</evidence>
<evidence type="ECO:0000259" key="7">
    <source>
        <dbReference type="PROSITE" id="PS50157"/>
    </source>
</evidence>
<protein>
    <recommendedName>
        <fullName evidence="7">C2H2-type domain-containing protein</fullName>
    </recommendedName>
</protein>
<evidence type="ECO:0000313" key="8">
    <source>
        <dbReference type="EMBL" id="GMT17523.1"/>
    </source>
</evidence>
<keyword evidence="2" id="KW-0677">Repeat</keyword>
<dbReference type="PANTHER" id="PTHR24379:SF121">
    <property type="entry name" value="C2H2-TYPE DOMAIN-CONTAINING PROTEIN"/>
    <property type="match status" value="1"/>
</dbReference>
<sequence>AAPAAPAASPTRQLDKPANSSRTRGTTVTVTCELCGATFTRPFAIKKHKRSLCNTKCLDCGEVFASRHACTQHMQLQHGMASVRAAANSDIRPDKARKVECEECGAMVRKDSLKKHMRIHGSDRFSCELCDKEYPIISLFKEHMRDAHGIKMHECEICKEKFNRFDELKAHRK</sequence>
<feature type="non-terminal residue" evidence="8">
    <location>
        <position position="1"/>
    </location>
</feature>
<name>A0AAV5VE19_9BILA</name>
<gene>
    <name evidence="8" type="ORF">PFISCL1PPCAC_8820</name>
</gene>
<feature type="domain" description="C2H2-type" evidence="7">
    <location>
        <begin position="153"/>
        <end position="173"/>
    </location>
</feature>
<dbReference type="Gene3D" id="3.30.160.60">
    <property type="entry name" value="Classic Zinc Finger"/>
    <property type="match status" value="2"/>
</dbReference>
<dbReference type="PROSITE" id="PS50157">
    <property type="entry name" value="ZINC_FINGER_C2H2_2"/>
    <property type="match status" value="2"/>
</dbReference>
<evidence type="ECO:0000256" key="5">
    <source>
        <dbReference type="PROSITE-ProRule" id="PRU00042"/>
    </source>
</evidence>
<feature type="region of interest" description="Disordered" evidence="6">
    <location>
        <begin position="1"/>
        <end position="23"/>
    </location>
</feature>
<dbReference type="PROSITE" id="PS00028">
    <property type="entry name" value="ZINC_FINGER_C2H2_1"/>
    <property type="match status" value="2"/>
</dbReference>
<reference evidence="8" key="1">
    <citation type="submission" date="2023-10" db="EMBL/GenBank/DDBJ databases">
        <title>Genome assembly of Pristionchus species.</title>
        <authorList>
            <person name="Yoshida K."/>
            <person name="Sommer R.J."/>
        </authorList>
    </citation>
    <scope>NUCLEOTIDE SEQUENCE</scope>
    <source>
        <strain evidence="8">RS5133</strain>
    </source>
</reference>
<keyword evidence="4" id="KW-0862">Zinc</keyword>
<proteinExistence type="predicted"/>
<evidence type="ECO:0000313" key="9">
    <source>
        <dbReference type="Proteomes" id="UP001432322"/>
    </source>
</evidence>
<keyword evidence="1" id="KW-0479">Metal-binding</keyword>